<proteinExistence type="predicted"/>
<dbReference type="Pfam" id="PF08634">
    <property type="entry name" value="Pet127"/>
    <property type="match status" value="1"/>
</dbReference>
<feature type="non-terminal residue" evidence="1">
    <location>
        <position position="1"/>
    </location>
</feature>
<evidence type="ECO:0000313" key="2">
    <source>
        <dbReference type="Proteomes" id="UP000253551"/>
    </source>
</evidence>
<dbReference type="EMBL" id="PJQM01005476">
    <property type="protein sequence ID" value="RCH81531.1"/>
    <property type="molecule type" value="Genomic_DNA"/>
</dbReference>
<protein>
    <recommendedName>
        <fullName evidence="3">Pet127-domain-containing protein</fullName>
    </recommendedName>
</protein>
<comment type="caution">
    <text evidence="1">The sequence shown here is derived from an EMBL/GenBank/DDBJ whole genome shotgun (WGS) entry which is preliminary data.</text>
</comment>
<dbReference type="InterPro" id="IPR013943">
    <property type="entry name" value="Pet127"/>
</dbReference>
<name>A0A367IVN1_RHIST</name>
<dbReference type="GO" id="GO:0000964">
    <property type="term" value="P:mitochondrial RNA 5'-end processing"/>
    <property type="evidence" value="ECO:0007669"/>
    <property type="project" value="TreeGrafter"/>
</dbReference>
<organism evidence="1 2">
    <name type="scientific">Rhizopus stolonifer</name>
    <name type="common">Rhizopus nigricans</name>
    <dbReference type="NCBI Taxonomy" id="4846"/>
    <lineage>
        <taxon>Eukaryota</taxon>
        <taxon>Fungi</taxon>
        <taxon>Fungi incertae sedis</taxon>
        <taxon>Mucoromycota</taxon>
        <taxon>Mucoromycotina</taxon>
        <taxon>Mucoromycetes</taxon>
        <taxon>Mucorales</taxon>
        <taxon>Mucorineae</taxon>
        <taxon>Rhizopodaceae</taxon>
        <taxon>Rhizopus</taxon>
    </lineage>
</organism>
<dbReference type="OrthoDB" id="10249045at2759"/>
<dbReference type="PANTHER" id="PTHR31014">
    <property type="entry name" value="MITOCHONDRIAL TRANSLATION SYSTEM COMPONENT PET127-RELATED"/>
    <property type="match status" value="1"/>
</dbReference>
<reference evidence="1 2" key="1">
    <citation type="journal article" date="2018" name="G3 (Bethesda)">
        <title>Phylogenetic and Phylogenomic Definition of Rhizopus Species.</title>
        <authorList>
            <person name="Gryganskyi A.P."/>
            <person name="Golan J."/>
            <person name="Dolatabadi S."/>
            <person name="Mondo S."/>
            <person name="Robb S."/>
            <person name="Idnurm A."/>
            <person name="Muszewska A."/>
            <person name="Steczkiewicz K."/>
            <person name="Masonjones S."/>
            <person name="Liao H.L."/>
            <person name="Gajdeczka M.T."/>
            <person name="Anike F."/>
            <person name="Vuek A."/>
            <person name="Anishchenko I.M."/>
            <person name="Voigt K."/>
            <person name="de Hoog G.S."/>
            <person name="Smith M.E."/>
            <person name="Heitman J."/>
            <person name="Vilgalys R."/>
            <person name="Stajich J.E."/>
        </authorList>
    </citation>
    <scope>NUCLEOTIDE SEQUENCE [LARGE SCALE GENOMIC DNA]</scope>
    <source>
        <strain evidence="1 2">LSU 92-RS-03</strain>
    </source>
</reference>
<sequence>YSLKRSHGLYGSFEREYYDMIRSAFLKYSFQVRIGHMDGILVAYHNTRKIFGFQYISREEMDSRLFGSSKLGDQVFRNALVMFESVLDKATQKYPQQTLRLSFETRPGESGSSMLIYAEATNDAQKFDYNPYEKLSLFQLKSQSLVNGRLVQGPLTIENPARDKWIVRTQLNEIEQDEDEKKRTMFRSMRKKQAMLYSPRNKSPILKMFKRMSEQGLREEELENKA</sequence>
<accession>A0A367IVN1</accession>
<dbReference type="STRING" id="4846.A0A367IVN1"/>
<dbReference type="Proteomes" id="UP000253551">
    <property type="component" value="Unassembled WGS sequence"/>
</dbReference>
<evidence type="ECO:0000313" key="1">
    <source>
        <dbReference type="EMBL" id="RCH81531.1"/>
    </source>
</evidence>
<dbReference type="PANTHER" id="PTHR31014:SF0">
    <property type="entry name" value="MITOCHONDRIAL TRANSLATION SYSTEM COMPONENT PET127-RELATED"/>
    <property type="match status" value="1"/>
</dbReference>
<dbReference type="GO" id="GO:0005740">
    <property type="term" value="C:mitochondrial envelope"/>
    <property type="evidence" value="ECO:0007669"/>
    <property type="project" value="TreeGrafter"/>
</dbReference>
<evidence type="ECO:0008006" key="3">
    <source>
        <dbReference type="Google" id="ProtNLM"/>
    </source>
</evidence>
<gene>
    <name evidence="1" type="ORF">CU098_003044</name>
</gene>
<keyword evidence="2" id="KW-1185">Reference proteome</keyword>
<dbReference type="AlphaFoldDB" id="A0A367IVN1"/>